<comment type="caution">
    <text evidence="2">The sequence shown here is derived from an EMBL/GenBank/DDBJ whole genome shotgun (WGS) entry which is preliminary data.</text>
</comment>
<accession>A0A8S1R398</accession>
<dbReference type="Proteomes" id="UP000692954">
    <property type="component" value="Unassembled WGS sequence"/>
</dbReference>
<name>A0A8S1R398_9CILI</name>
<dbReference type="OrthoDB" id="300924at2759"/>
<evidence type="ECO:0000313" key="2">
    <source>
        <dbReference type="EMBL" id="CAD8122149.1"/>
    </source>
</evidence>
<dbReference type="AlphaFoldDB" id="A0A8S1R398"/>
<evidence type="ECO:0000256" key="1">
    <source>
        <dbReference type="SAM" id="MobiDB-lite"/>
    </source>
</evidence>
<protein>
    <submittedName>
        <fullName evidence="2">Uncharacterized protein</fullName>
    </submittedName>
</protein>
<gene>
    <name evidence="2" type="ORF">PSON_ATCC_30995.1.T1360138</name>
</gene>
<feature type="region of interest" description="Disordered" evidence="1">
    <location>
        <begin position="519"/>
        <end position="540"/>
    </location>
</feature>
<keyword evidence="3" id="KW-1185">Reference proteome</keyword>
<feature type="compositionally biased region" description="Polar residues" evidence="1">
    <location>
        <begin position="40"/>
        <end position="49"/>
    </location>
</feature>
<feature type="region of interest" description="Disordered" evidence="1">
    <location>
        <begin position="26"/>
        <end position="56"/>
    </location>
</feature>
<reference evidence="2" key="1">
    <citation type="submission" date="2021-01" db="EMBL/GenBank/DDBJ databases">
        <authorList>
            <consortium name="Genoscope - CEA"/>
            <person name="William W."/>
        </authorList>
    </citation>
    <scope>NUCLEOTIDE SEQUENCE</scope>
</reference>
<proteinExistence type="predicted"/>
<evidence type="ECO:0000313" key="3">
    <source>
        <dbReference type="Proteomes" id="UP000692954"/>
    </source>
</evidence>
<sequence>MSQLKFVRSKSTIKSNPLGRLQQKLKQVQKPGKLHVSVGRSRQSSQNNEEFPISTPKHKLDLKPFKLHQINENTVPLSKSDGWHSLLPLSHHTKLINDSNKLQNSSQSSLNYENIYNKQHYYTQTNYCSPKLSECTKYHKFDTFQFKSNKLNLSDQQSSSDYFSNTTSKFNSNQFLLKSSQIINQQWNSDYEQSKLDSITNFNIHNKCFNENYISSHEQIKISSQNENRESNIQDIYSTISKKNQVTTKPIIEQNEDDELLAQKCSTAASQRLVPKFYSEILTEKSLILNVPKMFKETEIQTSFTQNQQTDLVESQKSKVTCKSSTNVSVQTKSKTKKLGLYQYHLSYLSPKVNKNFIEADLLSYDDFKSQIICSNQNNIQNKNEPYKLREEIDFNNRSQILGQQNNIYLTKELILDPQDDTQPFYLQAEPKEINPNLLDKNYNNKLNISKEFTQNSCTSISKSKIDKCASFQSIKSYKDHLNILLNQTSQTNCKNDQNQPYIVQQNKTNTTNKQKYPLRHQQSNKNITQQQKSKQFKKK</sequence>
<organism evidence="2 3">
    <name type="scientific">Paramecium sonneborni</name>
    <dbReference type="NCBI Taxonomy" id="65129"/>
    <lineage>
        <taxon>Eukaryota</taxon>
        <taxon>Sar</taxon>
        <taxon>Alveolata</taxon>
        <taxon>Ciliophora</taxon>
        <taxon>Intramacronucleata</taxon>
        <taxon>Oligohymenophorea</taxon>
        <taxon>Peniculida</taxon>
        <taxon>Parameciidae</taxon>
        <taxon>Paramecium</taxon>
    </lineage>
</organism>
<dbReference type="EMBL" id="CAJJDN010000136">
    <property type="protein sequence ID" value="CAD8122149.1"/>
    <property type="molecule type" value="Genomic_DNA"/>
</dbReference>